<dbReference type="Pfam" id="PF07669">
    <property type="entry name" value="Eco57I"/>
    <property type="match status" value="1"/>
</dbReference>
<accession>A0A1F4Z798</accession>
<comment type="caution">
    <text evidence="7">The sequence shown here is derived from an EMBL/GenBank/DDBJ whole genome shotgun (WGS) entry which is preliminary data.</text>
</comment>
<dbReference type="Gene3D" id="3.40.50.150">
    <property type="entry name" value="Vaccinia Virus protein VP39"/>
    <property type="match status" value="1"/>
</dbReference>
<dbReference type="EC" id="2.1.1.72" evidence="1"/>
<dbReference type="GO" id="GO:0006304">
    <property type="term" value="P:DNA modification"/>
    <property type="evidence" value="ECO:0007669"/>
    <property type="project" value="InterPro"/>
</dbReference>
<evidence type="ECO:0000256" key="1">
    <source>
        <dbReference type="ARBA" id="ARBA00011900"/>
    </source>
</evidence>
<comment type="catalytic activity">
    <reaction evidence="5">
        <text>a 2'-deoxyadenosine in DNA + S-adenosyl-L-methionine = an N(6)-methyl-2'-deoxyadenosine in DNA + S-adenosyl-L-homocysteine + H(+)</text>
        <dbReference type="Rhea" id="RHEA:15197"/>
        <dbReference type="Rhea" id="RHEA-COMP:12418"/>
        <dbReference type="Rhea" id="RHEA-COMP:12419"/>
        <dbReference type="ChEBI" id="CHEBI:15378"/>
        <dbReference type="ChEBI" id="CHEBI:57856"/>
        <dbReference type="ChEBI" id="CHEBI:59789"/>
        <dbReference type="ChEBI" id="CHEBI:90615"/>
        <dbReference type="ChEBI" id="CHEBI:90616"/>
        <dbReference type="EC" id="2.1.1.72"/>
    </reaction>
</comment>
<dbReference type="PROSITE" id="PS00092">
    <property type="entry name" value="N6_MTASE"/>
    <property type="match status" value="1"/>
</dbReference>
<keyword evidence="4" id="KW-0949">S-adenosyl-L-methionine</keyword>
<gene>
    <name evidence="7" type="ORF">A3E17_04990</name>
</gene>
<dbReference type="EMBL" id="MEXL01000034">
    <property type="protein sequence ID" value="OGD01998.1"/>
    <property type="molecule type" value="Genomic_DNA"/>
</dbReference>
<feature type="domain" description="Type II methyltransferase M.TaqI-like" evidence="6">
    <location>
        <begin position="457"/>
        <end position="702"/>
    </location>
</feature>
<dbReference type="PANTHER" id="PTHR33841">
    <property type="entry name" value="DNA METHYLTRANSFERASE YEEA-RELATED"/>
    <property type="match status" value="1"/>
</dbReference>
<proteinExistence type="predicted"/>
<dbReference type="GO" id="GO:0032259">
    <property type="term" value="P:methylation"/>
    <property type="evidence" value="ECO:0007669"/>
    <property type="project" value="UniProtKB-KW"/>
</dbReference>
<evidence type="ECO:0000256" key="3">
    <source>
        <dbReference type="ARBA" id="ARBA00022679"/>
    </source>
</evidence>
<protein>
    <recommendedName>
        <fullName evidence="1">site-specific DNA-methyltransferase (adenine-specific)</fullName>
        <ecNumber evidence="1">2.1.1.72</ecNumber>
    </recommendedName>
</protein>
<dbReference type="Proteomes" id="UP000178993">
    <property type="component" value="Unassembled WGS sequence"/>
</dbReference>
<evidence type="ECO:0000313" key="8">
    <source>
        <dbReference type="Proteomes" id="UP000178993"/>
    </source>
</evidence>
<dbReference type="SUPFAM" id="SSF53335">
    <property type="entry name" value="S-adenosyl-L-methionine-dependent methyltransferases"/>
    <property type="match status" value="1"/>
</dbReference>
<keyword evidence="3" id="KW-0808">Transferase</keyword>
<dbReference type="InterPro" id="IPR002052">
    <property type="entry name" value="DNA_methylase_N6_adenine_CS"/>
</dbReference>
<evidence type="ECO:0000256" key="4">
    <source>
        <dbReference type="ARBA" id="ARBA00022691"/>
    </source>
</evidence>
<dbReference type="GO" id="GO:0003676">
    <property type="term" value="F:nucleic acid binding"/>
    <property type="evidence" value="ECO:0007669"/>
    <property type="project" value="InterPro"/>
</dbReference>
<dbReference type="PRINTS" id="PR00507">
    <property type="entry name" value="N12N6MTFRASE"/>
</dbReference>
<evidence type="ECO:0000256" key="2">
    <source>
        <dbReference type="ARBA" id="ARBA00022603"/>
    </source>
</evidence>
<name>A0A1F4Z798_9BACT</name>
<dbReference type="InterPro" id="IPR050953">
    <property type="entry name" value="N4_N6_ade-DNA_methylase"/>
</dbReference>
<evidence type="ECO:0000256" key="5">
    <source>
        <dbReference type="ARBA" id="ARBA00047942"/>
    </source>
</evidence>
<dbReference type="AlphaFoldDB" id="A0A1F4Z798"/>
<dbReference type="GO" id="GO:0009007">
    <property type="term" value="F:site-specific DNA-methyltransferase (adenine-specific) activity"/>
    <property type="evidence" value="ECO:0007669"/>
    <property type="project" value="UniProtKB-EC"/>
</dbReference>
<dbReference type="InterPro" id="IPR011639">
    <property type="entry name" value="MethylTrfase_TaqI-like_dom"/>
</dbReference>
<reference evidence="7 8" key="1">
    <citation type="journal article" date="2016" name="Nat. Commun.">
        <title>Thousands of microbial genomes shed light on interconnected biogeochemical processes in an aquifer system.</title>
        <authorList>
            <person name="Anantharaman K."/>
            <person name="Brown C.T."/>
            <person name="Hug L.A."/>
            <person name="Sharon I."/>
            <person name="Castelle C.J."/>
            <person name="Probst A.J."/>
            <person name="Thomas B.C."/>
            <person name="Singh A."/>
            <person name="Wilkins M.J."/>
            <person name="Karaoz U."/>
            <person name="Brodie E.L."/>
            <person name="Williams K.H."/>
            <person name="Hubbard S.S."/>
            <person name="Banfield J.F."/>
        </authorList>
    </citation>
    <scope>NUCLEOTIDE SEQUENCE [LARGE SCALE GENOMIC DNA]</scope>
</reference>
<keyword evidence="2" id="KW-0489">Methyltransferase</keyword>
<dbReference type="InterPro" id="IPR029063">
    <property type="entry name" value="SAM-dependent_MTases_sf"/>
</dbReference>
<evidence type="ECO:0000313" key="7">
    <source>
        <dbReference type="EMBL" id="OGD01998.1"/>
    </source>
</evidence>
<sequence length="1084" mass="123011">MPIENQVNTSIVQIADRLVKETEVLAQKAKTEEDLRIGFEKILSPLLTELGIKTEPKYERLGTDAAVAYKGRPDAVHGMVIIEYEKPGAFGSQKWVEHAHKQLVDYITAEATSTKATLFIEDPKYIGVGFDGTQVFFTKYKGDKTSLKSVINPRDFVYDGPYKLDVECARTLLTYLRSLSRKPLTAEHLAEVFGPQGTLAPLAVSALADSLEYWGKDRVRVFFNEWKRLFGIVYGEQFNAGKTEEAKALSTLYKVGHETDFQELLFSVHTYFALLMKFIVAELLTLKETAFNSSYSYKLTHLSQEELLRELKDIEEGGIYSKRGITNFLEGDFFRWYLDAWSPRLEEAIREITRQLSEFEPATSVINPETTRDLLKKLYQYLVPQEVRHKLGEYYTPDWLAELLLSEVGYKGDSLKRFLDPACGSGTFLVLAIRKIKEYSKSQREKPLETAKRIVANVWGFDLNPLAIIAARTNYLFALGDLTEKLQSIEIPIYLADSVLWPQRDGQLTLAARGVHTDIQTSVGLFHVPSIWIDGKGFLMKTAAPLLEEMVKAKYEPSEALKRFQKEGLVFPPHEEVVEGFYQEILDLEKQNKNGIWARFLKNAFAPMVADKFDYVIGNPPWIRWGYLSEEYRQATLPLWKNYGLFSLKGHAARLGGGEKDFSMLFTYAASDYYLNREGKLGFLITQEVFKSKGAGEGFRRFQLGERVESTHLKVLKALDLATVQPFEGASNKTAAIILKKGEKTTYPVPYIVYSRKKGVGRVSPDILLKAALTHLNKKTLLARPLGEIPEASWQTYSGDSKSLDAMEGNNFYTARQGIDPQPYGVFLLNVKQVLANDELIVENLPERGKGEGVSKVSTRLEESLIYPAVSGADIHRWGTKSSFYTLMVQNPKRKEPIPESDMKNQYPRTYSYLLQFREVLLSRASKSIKELAERTAFYAMFGIGEYTMSRYKVAWKFMSNDIFASVLSQAKTKYGYKQIMPIKTVAMFCVDNEDEAHYLCAIVNSVPARSLIKTYSSAGRGFGTPSVMKYLGIPKYDSNNNLHTELADLSKRLHELKASGNEEEIPNYEKKVNETVNRLFNIE</sequence>
<dbReference type="PANTHER" id="PTHR33841:SF4">
    <property type="entry name" value="RESTRICTION MODIFICATION SYSTEM DNA SPECIFICITY DOMAIN"/>
    <property type="match status" value="1"/>
</dbReference>
<organism evidence="7 8">
    <name type="scientific">Candidatus Amesbacteria bacterium RIFCSPHIGHO2_12_FULL_48_14</name>
    <dbReference type="NCBI Taxonomy" id="1797257"/>
    <lineage>
        <taxon>Bacteria</taxon>
        <taxon>Candidatus Amesiibacteriota</taxon>
    </lineage>
</organism>
<evidence type="ECO:0000259" key="6">
    <source>
        <dbReference type="Pfam" id="PF07669"/>
    </source>
</evidence>